<accession>A0ABW3UP68</accession>
<dbReference type="Proteomes" id="UP001597180">
    <property type="component" value="Unassembled WGS sequence"/>
</dbReference>
<sequence length="153" mass="17315">MSFFDKMKQGASDAAKKAQQTMETTRLKTQMASKEREIEKAYLLIGECVYQAHASGNWKASERDVLAYCDHIGLLRQGIQALEQRIKAAKNEKECRCGKIVAMDVRFCPVCGFQFEDFPRAEETDEAIQVMCRSCRNYNEVGAKFCAHCGIVL</sequence>
<name>A0ABW3UP68_9BACL</name>
<dbReference type="RefSeq" id="WP_192704086.1">
    <property type="nucleotide sequence ID" value="NZ_BAABJG010000021.1"/>
</dbReference>
<reference evidence="3" key="1">
    <citation type="journal article" date="2019" name="Int. J. Syst. Evol. Microbiol.">
        <title>The Global Catalogue of Microorganisms (GCM) 10K type strain sequencing project: providing services to taxonomists for standard genome sequencing and annotation.</title>
        <authorList>
            <consortium name="The Broad Institute Genomics Platform"/>
            <consortium name="The Broad Institute Genome Sequencing Center for Infectious Disease"/>
            <person name="Wu L."/>
            <person name="Ma J."/>
        </authorList>
    </citation>
    <scope>NUCLEOTIDE SEQUENCE [LARGE SCALE GENOMIC DNA]</scope>
    <source>
        <strain evidence="3">CCUG 53270</strain>
    </source>
</reference>
<comment type="caution">
    <text evidence="2">The sequence shown here is derived from an EMBL/GenBank/DDBJ whole genome shotgun (WGS) entry which is preliminary data.</text>
</comment>
<evidence type="ECO:0000256" key="1">
    <source>
        <dbReference type="SAM" id="MobiDB-lite"/>
    </source>
</evidence>
<keyword evidence="3" id="KW-1185">Reference proteome</keyword>
<protein>
    <submittedName>
        <fullName evidence="2">Zinc ribbon domain-containing protein</fullName>
    </submittedName>
</protein>
<proteinExistence type="predicted"/>
<feature type="region of interest" description="Disordered" evidence="1">
    <location>
        <begin position="1"/>
        <end position="30"/>
    </location>
</feature>
<gene>
    <name evidence="2" type="ORF">ACFQ4B_14610</name>
</gene>
<dbReference type="EMBL" id="JBHTLU010000015">
    <property type="protein sequence ID" value="MFD1221355.1"/>
    <property type="molecule type" value="Genomic_DNA"/>
</dbReference>
<evidence type="ECO:0000313" key="2">
    <source>
        <dbReference type="EMBL" id="MFD1221355.1"/>
    </source>
</evidence>
<organism evidence="2 3">
    <name type="scientific">Paenibacillus vulneris</name>
    <dbReference type="NCBI Taxonomy" id="1133364"/>
    <lineage>
        <taxon>Bacteria</taxon>
        <taxon>Bacillati</taxon>
        <taxon>Bacillota</taxon>
        <taxon>Bacilli</taxon>
        <taxon>Bacillales</taxon>
        <taxon>Paenibacillaceae</taxon>
        <taxon>Paenibacillus</taxon>
    </lineage>
</organism>
<evidence type="ECO:0000313" key="3">
    <source>
        <dbReference type="Proteomes" id="UP001597180"/>
    </source>
</evidence>
<feature type="compositionally biased region" description="Polar residues" evidence="1">
    <location>
        <begin position="18"/>
        <end position="30"/>
    </location>
</feature>